<feature type="region of interest" description="Disordered" evidence="1">
    <location>
        <begin position="25"/>
        <end position="129"/>
    </location>
</feature>
<dbReference type="EMBL" id="CFOE01000085">
    <property type="protein sequence ID" value="CFE38397.1"/>
    <property type="molecule type" value="Genomic_DNA"/>
</dbReference>
<evidence type="ECO:0000256" key="1">
    <source>
        <dbReference type="SAM" id="MobiDB-lite"/>
    </source>
</evidence>
<proteinExistence type="predicted"/>
<evidence type="ECO:0000313" key="6">
    <source>
        <dbReference type="Proteomes" id="UP000046947"/>
    </source>
</evidence>
<feature type="region of interest" description="Disordered" evidence="1">
    <location>
        <begin position="142"/>
        <end position="182"/>
    </location>
</feature>
<evidence type="ECO:0000313" key="4">
    <source>
        <dbReference type="EMBL" id="CFR74713.1"/>
    </source>
</evidence>
<evidence type="ECO:0000313" key="5">
    <source>
        <dbReference type="Proteomes" id="UP000046680"/>
    </source>
</evidence>
<organism evidence="2 7">
    <name type="scientific">Mycobacterium tuberculosis</name>
    <dbReference type="NCBI Taxonomy" id="1773"/>
    <lineage>
        <taxon>Bacteria</taxon>
        <taxon>Bacillati</taxon>
        <taxon>Actinomycetota</taxon>
        <taxon>Actinomycetes</taxon>
        <taxon>Mycobacteriales</taxon>
        <taxon>Mycobacteriaceae</taxon>
        <taxon>Mycobacterium</taxon>
        <taxon>Mycobacterium tuberculosis complex</taxon>
    </lineage>
</organism>
<dbReference type="Proteomes" id="UP000046947">
    <property type="component" value="Unassembled WGS sequence"/>
</dbReference>
<evidence type="ECO:0000313" key="3">
    <source>
        <dbReference type="EMBL" id="CFE49750.1"/>
    </source>
</evidence>
<sequence length="182" mass="19752">MAVRCCPARMYSLAAQRVQCQSQPADQAAGRSAGSAAQPHAATPGLSSSTPGAPMPTAGDRSLFSPTSARTDPRFRTPRPGSRIRPDLQRGCRCRGLRPSPPSTLRRPLQPTLADTPRSEPAPTAPRYSRCGHPGWLRCHERSPAHDHRRAPHPVAASAAGPRTPHRTRSHQLLRRRHGNAR</sequence>
<feature type="compositionally biased region" description="Low complexity" evidence="1">
    <location>
        <begin position="25"/>
        <end position="38"/>
    </location>
</feature>
<dbReference type="Proteomes" id="UP000046680">
    <property type="component" value="Unassembled WGS sequence"/>
</dbReference>
<feature type="compositionally biased region" description="Low complexity" evidence="1">
    <location>
        <begin position="103"/>
        <end position="113"/>
    </location>
</feature>
<evidence type="ECO:0000313" key="7">
    <source>
        <dbReference type="Proteomes" id="UP000048289"/>
    </source>
</evidence>
<accession>A0A654T6F7</accession>
<protein>
    <submittedName>
        <fullName evidence="2">Uncharacterized protein</fullName>
    </submittedName>
</protein>
<feature type="compositionally biased region" description="Basic residues" evidence="1">
    <location>
        <begin position="164"/>
        <end position="182"/>
    </location>
</feature>
<dbReference type="AlphaFoldDB" id="A0A654T6F7"/>
<reference evidence="5 6" key="1">
    <citation type="submission" date="2015-03" db="EMBL/GenBank/DDBJ databases">
        <authorList>
            <consortium name="Pathogen Informatics"/>
        </authorList>
    </citation>
    <scope>NUCLEOTIDE SEQUENCE [LARGE SCALE GENOMIC DNA]</scope>
    <source>
        <strain evidence="4 5">C09601061</strain>
        <strain evidence="2 7">G09901357</strain>
        <strain evidence="3 6">H09601792</strain>
    </source>
</reference>
<dbReference type="EMBL" id="CGCX01000386">
    <property type="protein sequence ID" value="CFR74713.1"/>
    <property type="molecule type" value="Genomic_DNA"/>
</dbReference>
<dbReference type="EMBL" id="CFOH01000206">
    <property type="protein sequence ID" value="CFE49750.1"/>
    <property type="molecule type" value="Genomic_DNA"/>
</dbReference>
<gene>
    <name evidence="4" type="ORF">ERS007657_01301</name>
    <name evidence="2" type="ORF">ERS007681_00990</name>
    <name evidence="3" type="ORF">ERS007688_01558</name>
</gene>
<evidence type="ECO:0000313" key="2">
    <source>
        <dbReference type="EMBL" id="CFE38397.1"/>
    </source>
</evidence>
<name>A0A654T6F7_MYCTX</name>
<dbReference type="Proteomes" id="UP000048289">
    <property type="component" value="Unassembled WGS sequence"/>
</dbReference>